<feature type="compositionally biased region" description="Pro residues" evidence="6">
    <location>
        <begin position="407"/>
        <end position="424"/>
    </location>
</feature>
<feature type="region of interest" description="Disordered" evidence="6">
    <location>
        <begin position="353"/>
        <end position="492"/>
    </location>
</feature>
<dbReference type="SMART" id="SM01401">
    <property type="entry name" value="Sds3"/>
    <property type="match status" value="1"/>
</dbReference>
<evidence type="ECO:0000256" key="1">
    <source>
        <dbReference type="ARBA" id="ARBA00004123"/>
    </source>
</evidence>
<feature type="compositionally biased region" description="Basic and acidic residues" evidence="6">
    <location>
        <begin position="38"/>
        <end position="51"/>
    </location>
</feature>
<dbReference type="EMBL" id="KZ995658">
    <property type="protein sequence ID" value="RKO90230.1"/>
    <property type="molecule type" value="Genomic_DNA"/>
</dbReference>
<keyword evidence="3" id="KW-0805">Transcription regulation</keyword>
<dbReference type="InterPro" id="IPR013907">
    <property type="entry name" value="Sds3"/>
</dbReference>
<sequence>MSLNMTQPRPLEHPVRLSFVTSAKRKARSPSPTPPTSPDRRLRSTRSDPTRLPKRISTGIQASDAAILVHLPSPPPAASDIPPPSHFELVEGARERFPRHTSGPPSSASTVSDEEGDGDDDGSRDEDLSDDDDAETSDEEEEDESAGSPLPPGDDEDDSGDESDSSINSDFLDTDIHEGDDAVTMKEKLMLRDTRDELQVIKKAIEEAHKSVLIDSNSSSLVHPVSILFSPFVPQDTHPEFVSGLQSIEDAKDESIVIAYNRHKNQESNIHASYEAEKQMYQHSFLSERHAVRRAHLDELGRRKQQIAREKRKWDNEQAAPFGTRSHPSLPCSFFSPKDSALFAPETLHKKRRQELQDATVSSRGLPPNRDTIPGWAKDMARALQKSGKPPGAPGFTHQTIRFPPTLRLPPSPSRWPIPAPTPPRRTDTDTSLALTESTTSSSPSRLRVDSGSWPYASLAPPGLQDVAHGGDGNPSHPSDPPAPSLAKEVQAHRKSDCCTTYTLLAAMQVRQRAKHRARDASVQTASATRINSPSCTRHDGNEEG</sequence>
<keyword evidence="2" id="KW-0678">Repressor</keyword>
<accession>A0A4P9WGR1</accession>
<evidence type="ECO:0000256" key="2">
    <source>
        <dbReference type="ARBA" id="ARBA00022491"/>
    </source>
</evidence>
<evidence type="ECO:0000256" key="5">
    <source>
        <dbReference type="ARBA" id="ARBA00023242"/>
    </source>
</evidence>
<feature type="compositionally biased region" description="Acidic residues" evidence="6">
    <location>
        <begin position="153"/>
        <end position="164"/>
    </location>
</feature>
<protein>
    <submittedName>
        <fullName evidence="7">Uncharacterized protein</fullName>
    </submittedName>
</protein>
<proteinExistence type="predicted"/>
<feature type="compositionally biased region" description="Basic and acidic residues" evidence="6">
    <location>
        <begin position="88"/>
        <end position="98"/>
    </location>
</feature>
<reference evidence="8" key="1">
    <citation type="journal article" date="2018" name="Nat. Microbiol.">
        <title>Leveraging single-cell genomics to expand the fungal tree of life.</title>
        <authorList>
            <person name="Ahrendt S.R."/>
            <person name="Quandt C.A."/>
            <person name="Ciobanu D."/>
            <person name="Clum A."/>
            <person name="Salamov A."/>
            <person name="Andreopoulos B."/>
            <person name="Cheng J.F."/>
            <person name="Woyke T."/>
            <person name="Pelin A."/>
            <person name="Henrissat B."/>
            <person name="Reynolds N.K."/>
            <person name="Benny G.L."/>
            <person name="Smith M.E."/>
            <person name="James T.Y."/>
            <person name="Grigoriev I.V."/>
        </authorList>
    </citation>
    <scope>NUCLEOTIDE SEQUENCE [LARGE SCALE GENOMIC DNA]</scope>
</reference>
<feature type="region of interest" description="Disordered" evidence="6">
    <location>
        <begin position="308"/>
        <end position="331"/>
    </location>
</feature>
<feature type="compositionally biased region" description="Polar residues" evidence="6">
    <location>
        <begin position="522"/>
        <end position="536"/>
    </location>
</feature>
<feature type="region of interest" description="Disordered" evidence="6">
    <location>
        <begin position="1"/>
        <end position="179"/>
    </location>
</feature>
<dbReference type="PANTHER" id="PTHR21964">
    <property type="entry name" value="BREAST CANCER METASTASIS-SUPPRESSOR 1"/>
    <property type="match status" value="1"/>
</dbReference>
<gene>
    <name evidence="7" type="ORF">BDK51DRAFT_46725</name>
</gene>
<evidence type="ECO:0000313" key="8">
    <source>
        <dbReference type="Proteomes" id="UP000269721"/>
    </source>
</evidence>
<evidence type="ECO:0000256" key="6">
    <source>
        <dbReference type="SAM" id="MobiDB-lite"/>
    </source>
</evidence>
<dbReference type="Proteomes" id="UP000269721">
    <property type="component" value="Unassembled WGS sequence"/>
</dbReference>
<evidence type="ECO:0000256" key="4">
    <source>
        <dbReference type="ARBA" id="ARBA00023163"/>
    </source>
</evidence>
<keyword evidence="4" id="KW-0804">Transcription</keyword>
<feature type="compositionally biased region" description="Pro residues" evidence="6">
    <location>
        <begin position="72"/>
        <end position="85"/>
    </location>
</feature>
<dbReference type="AlphaFoldDB" id="A0A4P9WGR1"/>
<dbReference type="Pfam" id="PF08598">
    <property type="entry name" value="Sds3"/>
    <property type="match status" value="1"/>
</dbReference>
<keyword evidence="8" id="KW-1185">Reference proteome</keyword>
<feature type="compositionally biased region" description="Low complexity" evidence="6">
    <location>
        <begin position="430"/>
        <end position="445"/>
    </location>
</feature>
<dbReference type="GO" id="GO:0005654">
    <property type="term" value="C:nucleoplasm"/>
    <property type="evidence" value="ECO:0007669"/>
    <property type="project" value="UniProtKB-ARBA"/>
</dbReference>
<organism evidence="7 8">
    <name type="scientific">Blyttiomyces helicus</name>
    <dbReference type="NCBI Taxonomy" id="388810"/>
    <lineage>
        <taxon>Eukaryota</taxon>
        <taxon>Fungi</taxon>
        <taxon>Fungi incertae sedis</taxon>
        <taxon>Chytridiomycota</taxon>
        <taxon>Chytridiomycota incertae sedis</taxon>
        <taxon>Chytridiomycetes</taxon>
        <taxon>Chytridiomycetes incertae sedis</taxon>
        <taxon>Blyttiomyces</taxon>
    </lineage>
</organism>
<evidence type="ECO:0000313" key="7">
    <source>
        <dbReference type="EMBL" id="RKO90230.1"/>
    </source>
</evidence>
<evidence type="ECO:0000256" key="3">
    <source>
        <dbReference type="ARBA" id="ARBA00023015"/>
    </source>
</evidence>
<comment type="subcellular location">
    <subcellularLocation>
        <location evidence="1">Nucleus</location>
    </subcellularLocation>
</comment>
<dbReference type="GO" id="GO:0010468">
    <property type="term" value="P:regulation of gene expression"/>
    <property type="evidence" value="ECO:0007669"/>
    <property type="project" value="UniProtKB-ARBA"/>
</dbReference>
<name>A0A4P9WGR1_9FUNG</name>
<feature type="region of interest" description="Disordered" evidence="6">
    <location>
        <begin position="515"/>
        <end position="545"/>
    </location>
</feature>
<feature type="compositionally biased region" description="Acidic residues" evidence="6">
    <location>
        <begin position="112"/>
        <end position="145"/>
    </location>
</feature>
<keyword evidence="5" id="KW-0539">Nucleus</keyword>